<dbReference type="AlphaFoldDB" id="A0A1F8FFH6"/>
<organism evidence="1 2">
    <name type="scientific">Candidatus Yanofskybacteria bacterium RIFCSPHIGHO2_02_FULL_43_15c</name>
    <dbReference type="NCBI Taxonomy" id="1802679"/>
    <lineage>
        <taxon>Bacteria</taxon>
        <taxon>Candidatus Yanofskyibacteriota</taxon>
    </lineage>
</organism>
<dbReference type="Proteomes" id="UP000178197">
    <property type="component" value="Unassembled WGS sequence"/>
</dbReference>
<name>A0A1F8FFH6_9BACT</name>
<sequence>MQAVDSEKLEVFILIFPSSSPLSPHYSCWNRLRKRLASNPQLTEPPKAVFTTFLYDLDLPRFDLGSLKRSNLENF</sequence>
<protein>
    <submittedName>
        <fullName evidence="1">Uncharacterized protein</fullName>
    </submittedName>
</protein>
<dbReference type="EMBL" id="MGJT01000026">
    <property type="protein sequence ID" value="OGN11903.1"/>
    <property type="molecule type" value="Genomic_DNA"/>
</dbReference>
<reference evidence="1 2" key="1">
    <citation type="journal article" date="2016" name="Nat. Commun.">
        <title>Thousands of microbial genomes shed light on interconnected biogeochemical processes in an aquifer system.</title>
        <authorList>
            <person name="Anantharaman K."/>
            <person name="Brown C.T."/>
            <person name="Hug L.A."/>
            <person name="Sharon I."/>
            <person name="Castelle C.J."/>
            <person name="Probst A.J."/>
            <person name="Thomas B.C."/>
            <person name="Singh A."/>
            <person name="Wilkins M.J."/>
            <person name="Karaoz U."/>
            <person name="Brodie E.L."/>
            <person name="Williams K.H."/>
            <person name="Hubbard S.S."/>
            <person name="Banfield J.F."/>
        </authorList>
    </citation>
    <scope>NUCLEOTIDE SEQUENCE [LARGE SCALE GENOMIC DNA]</scope>
</reference>
<accession>A0A1F8FFH6</accession>
<evidence type="ECO:0000313" key="1">
    <source>
        <dbReference type="EMBL" id="OGN11903.1"/>
    </source>
</evidence>
<proteinExistence type="predicted"/>
<gene>
    <name evidence="1" type="ORF">A3C71_00180</name>
</gene>
<evidence type="ECO:0000313" key="2">
    <source>
        <dbReference type="Proteomes" id="UP000178197"/>
    </source>
</evidence>
<comment type="caution">
    <text evidence="1">The sequence shown here is derived from an EMBL/GenBank/DDBJ whole genome shotgun (WGS) entry which is preliminary data.</text>
</comment>